<keyword evidence="6" id="KW-1185">Reference proteome</keyword>
<dbReference type="STRING" id="1385369.N825_15370"/>
<evidence type="ECO:0000256" key="3">
    <source>
        <dbReference type="ARBA" id="ARBA00022840"/>
    </source>
</evidence>
<dbReference type="AlphaFoldDB" id="W9GZJ5"/>
<protein>
    <submittedName>
        <fullName evidence="5">Glycine/betaine ABC transporter</fullName>
    </submittedName>
</protein>
<dbReference type="PATRIC" id="fig|1385369.3.peg.4929"/>
<comment type="caution">
    <text evidence="5">The sequence shown here is derived from an EMBL/GenBank/DDBJ whole genome shotgun (WGS) entry which is preliminary data.</text>
</comment>
<dbReference type="SMART" id="SM00382">
    <property type="entry name" value="AAA"/>
    <property type="match status" value="1"/>
</dbReference>
<name>W9GZJ5_9PROT</name>
<dbReference type="FunFam" id="3.40.50.300:FF:000425">
    <property type="entry name" value="Probable ABC transporter, ATP-binding subunit"/>
    <property type="match status" value="1"/>
</dbReference>
<feature type="domain" description="ABC transporter" evidence="4">
    <location>
        <begin position="14"/>
        <end position="276"/>
    </location>
</feature>
<dbReference type="InterPro" id="IPR027417">
    <property type="entry name" value="P-loop_NTPase"/>
</dbReference>
<dbReference type="InterPro" id="IPR051921">
    <property type="entry name" value="ABC_osmolyte_uptake_ATP-bind"/>
</dbReference>
<dbReference type="InterPro" id="IPR003593">
    <property type="entry name" value="AAA+_ATPase"/>
</dbReference>
<reference evidence="5 6" key="1">
    <citation type="submission" date="2013-08" db="EMBL/GenBank/DDBJ databases">
        <title>The genome sequence of Skermanella stibiiresistens.</title>
        <authorList>
            <person name="Zhu W."/>
            <person name="Wang G."/>
        </authorList>
    </citation>
    <scope>NUCLEOTIDE SEQUENCE [LARGE SCALE GENOMIC DNA]</scope>
    <source>
        <strain evidence="5 6">SB22</strain>
    </source>
</reference>
<dbReference type="InterPro" id="IPR017871">
    <property type="entry name" value="ABC_transporter-like_CS"/>
</dbReference>
<dbReference type="EMBL" id="AVFL01000021">
    <property type="protein sequence ID" value="EWY38021.1"/>
    <property type="molecule type" value="Genomic_DNA"/>
</dbReference>
<dbReference type="RefSeq" id="WP_051512901.1">
    <property type="nucleotide sequence ID" value="NZ_AVFL01000021.1"/>
</dbReference>
<dbReference type="GO" id="GO:0015697">
    <property type="term" value="P:quaternary ammonium group transport"/>
    <property type="evidence" value="ECO:0007669"/>
    <property type="project" value="UniProtKB-ARBA"/>
</dbReference>
<dbReference type="SUPFAM" id="SSF52540">
    <property type="entry name" value="P-loop containing nucleoside triphosphate hydrolases"/>
    <property type="match status" value="1"/>
</dbReference>
<evidence type="ECO:0000313" key="6">
    <source>
        <dbReference type="Proteomes" id="UP000019486"/>
    </source>
</evidence>
<dbReference type="GO" id="GO:0005524">
    <property type="term" value="F:ATP binding"/>
    <property type="evidence" value="ECO:0007669"/>
    <property type="project" value="UniProtKB-KW"/>
</dbReference>
<evidence type="ECO:0000256" key="1">
    <source>
        <dbReference type="ARBA" id="ARBA00022448"/>
    </source>
</evidence>
<dbReference type="Proteomes" id="UP000019486">
    <property type="component" value="Unassembled WGS sequence"/>
</dbReference>
<evidence type="ECO:0000256" key="2">
    <source>
        <dbReference type="ARBA" id="ARBA00022741"/>
    </source>
</evidence>
<evidence type="ECO:0000259" key="4">
    <source>
        <dbReference type="PROSITE" id="PS50893"/>
    </source>
</evidence>
<keyword evidence="2" id="KW-0547">Nucleotide-binding</keyword>
<dbReference type="Gene3D" id="3.40.50.300">
    <property type="entry name" value="P-loop containing nucleotide triphosphate hydrolases"/>
    <property type="match status" value="1"/>
</dbReference>
<evidence type="ECO:0000313" key="5">
    <source>
        <dbReference type="EMBL" id="EWY38021.1"/>
    </source>
</evidence>
<keyword evidence="3" id="KW-0067">ATP-binding</keyword>
<proteinExistence type="predicted"/>
<keyword evidence="1" id="KW-0813">Transport</keyword>
<dbReference type="PANTHER" id="PTHR43869">
    <property type="entry name" value="GLYCINE BETAINE/PROLINE BETAINE TRANSPORT SYSTEM ATP-BINDING PROTEIN PROV"/>
    <property type="match status" value="1"/>
</dbReference>
<dbReference type="InterPro" id="IPR003439">
    <property type="entry name" value="ABC_transporter-like_ATP-bd"/>
</dbReference>
<sequence length="358" mass="38385">MTSATPSSATPTVITIENLWKLYGPARKVKAAAAALGRGGAVKHLPTGHGVFAAVADVNLEVRRREILCVMGLSGSGKSTLIRHINGLIPPTVGTVRVDGRSVQDLSAPSLRELRASQVGMVFQSASLFPHRSVLENVTFGLEVRGLPKQAREDMAREWLARMRLHDCADLFPTELSGGMQQRVGLARTMVTDPDILLLDEPFSALDPIIRRDLQAQFVALVRDLNKTAVFITHDFDEALKIADRIAVMVEGRIVQIGPPHDILMRPATPQVADFATDELRRRHARAGDLAMGDTFGTDTPASATIRLPAAAPFADVLEALGRDDVTIAVIAEDGSTTGHIDRGSIIRHLGGAGLSAA</sequence>
<dbReference type="PROSITE" id="PS00211">
    <property type="entry name" value="ABC_TRANSPORTER_1"/>
    <property type="match status" value="1"/>
</dbReference>
<dbReference type="GO" id="GO:0016887">
    <property type="term" value="F:ATP hydrolysis activity"/>
    <property type="evidence" value="ECO:0007669"/>
    <property type="project" value="InterPro"/>
</dbReference>
<dbReference type="Pfam" id="PF00005">
    <property type="entry name" value="ABC_tran"/>
    <property type="match status" value="1"/>
</dbReference>
<accession>W9GZJ5</accession>
<dbReference type="OrthoDB" id="9802264at2"/>
<organism evidence="5 6">
    <name type="scientific">Skermanella stibiiresistens SB22</name>
    <dbReference type="NCBI Taxonomy" id="1385369"/>
    <lineage>
        <taxon>Bacteria</taxon>
        <taxon>Pseudomonadati</taxon>
        <taxon>Pseudomonadota</taxon>
        <taxon>Alphaproteobacteria</taxon>
        <taxon>Rhodospirillales</taxon>
        <taxon>Azospirillaceae</taxon>
        <taxon>Skermanella</taxon>
    </lineage>
</organism>
<dbReference type="PROSITE" id="PS50893">
    <property type="entry name" value="ABC_TRANSPORTER_2"/>
    <property type="match status" value="1"/>
</dbReference>
<gene>
    <name evidence="5" type="ORF">N825_15370</name>
</gene>
<dbReference type="PANTHER" id="PTHR43869:SF1">
    <property type="entry name" value="GLYCINE BETAINE_PROLINE BETAINE TRANSPORT SYSTEM ATP-BINDING PROTEIN PROV"/>
    <property type="match status" value="1"/>
</dbReference>